<dbReference type="GO" id="GO:0005739">
    <property type="term" value="C:mitochondrion"/>
    <property type="evidence" value="ECO:0000318"/>
    <property type="project" value="GO_Central"/>
</dbReference>
<dbReference type="GeneTree" id="ENSGT00390000002376"/>
<dbReference type="Ensembl" id="ENSMODT00000035043.2">
    <property type="protein sequence ID" value="ENSMODP00000033466.2"/>
    <property type="gene ID" value="ENSMODG00000024163.2"/>
</dbReference>
<evidence type="ECO:0008006" key="3">
    <source>
        <dbReference type="Google" id="ProtNLM"/>
    </source>
</evidence>
<accession>F6WXB5</accession>
<dbReference type="STRING" id="13616.ENSMODP00000033466"/>
<name>F6WXB5_MONDO</name>
<dbReference type="Pfam" id="PF15184">
    <property type="entry name" value="TOM6p"/>
    <property type="match status" value="1"/>
</dbReference>
<keyword evidence="2" id="KW-1185">Reference proteome</keyword>
<reference evidence="1" key="3">
    <citation type="submission" date="2025-09" db="UniProtKB">
        <authorList>
            <consortium name="Ensembl"/>
        </authorList>
    </citation>
    <scope>IDENTIFICATION</scope>
</reference>
<organism evidence="1 2">
    <name type="scientific">Monodelphis domestica</name>
    <name type="common">Gray short-tailed opossum</name>
    <dbReference type="NCBI Taxonomy" id="13616"/>
    <lineage>
        <taxon>Eukaryota</taxon>
        <taxon>Metazoa</taxon>
        <taxon>Chordata</taxon>
        <taxon>Craniata</taxon>
        <taxon>Vertebrata</taxon>
        <taxon>Euteleostomi</taxon>
        <taxon>Mammalia</taxon>
        <taxon>Metatheria</taxon>
        <taxon>Didelphimorphia</taxon>
        <taxon>Didelphidae</taxon>
        <taxon>Monodelphis</taxon>
    </lineage>
</organism>
<dbReference type="HOGENOM" id="CLU_2687147_0_0_1"/>
<evidence type="ECO:0000313" key="1">
    <source>
        <dbReference type="Ensembl" id="ENSMODP00000033466.2"/>
    </source>
</evidence>
<reference evidence="1 2" key="1">
    <citation type="journal article" date="2007" name="Nature">
        <title>Genome of the marsupial Monodelphis domestica reveals innovation in non-coding sequences.</title>
        <authorList>
            <person name="Mikkelsen T.S."/>
            <person name="Wakefield M.J."/>
            <person name="Aken B."/>
            <person name="Amemiya C.T."/>
            <person name="Chang J.L."/>
            <person name="Duke S."/>
            <person name="Garber M."/>
            <person name="Gentles A.J."/>
            <person name="Goodstadt L."/>
            <person name="Heger A."/>
            <person name="Jurka J."/>
            <person name="Kamal M."/>
            <person name="Mauceli E."/>
            <person name="Searle S.M."/>
            <person name="Sharpe T."/>
            <person name="Baker M.L."/>
            <person name="Batzer M.A."/>
            <person name="Benos P.V."/>
            <person name="Belov K."/>
            <person name="Clamp M."/>
            <person name="Cook A."/>
            <person name="Cuff J."/>
            <person name="Das R."/>
            <person name="Davidow L."/>
            <person name="Deakin J.E."/>
            <person name="Fazzari M.J."/>
            <person name="Glass J.L."/>
            <person name="Grabherr M."/>
            <person name="Greally J.M."/>
            <person name="Gu W."/>
            <person name="Hore T.A."/>
            <person name="Huttley G.A."/>
            <person name="Kleber M."/>
            <person name="Jirtle R.L."/>
            <person name="Koina E."/>
            <person name="Lee J.T."/>
            <person name="Mahony S."/>
            <person name="Marra M.A."/>
            <person name="Miller R.D."/>
            <person name="Nicholls R.D."/>
            <person name="Oda M."/>
            <person name="Papenfuss A.T."/>
            <person name="Parra Z.E."/>
            <person name="Pollock D.D."/>
            <person name="Ray D.A."/>
            <person name="Schein J.E."/>
            <person name="Speed T.P."/>
            <person name="Thompson K."/>
            <person name="VandeBerg J.L."/>
            <person name="Wade C.M."/>
            <person name="Walker J.A."/>
            <person name="Waters P.D."/>
            <person name="Webber C."/>
            <person name="Weidman J.R."/>
            <person name="Xie X."/>
            <person name="Zody M.C."/>
            <person name="Baldwin J."/>
            <person name="Abdouelleil A."/>
            <person name="Abdulkadir J."/>
            <person name="Abebe A."/>
            <person name="Abera B."/>
            <person name="Abreu J."/>
            <person name="Acer S.C."/>
            <person name="Aftuck L."/>
            <person name="Alexander A."/>
            <person name="An P."/>
            <person name="Anderson E."/>
            <person name="Anderson S."/>
            <person name="Arachi H."/>
            <person name="Azer M."/>
            <person name="Bachantsang P."/>
            <person name="Barry A."/>
            <person name="Bayul T."/>
            <person name="Berlin A."/>
            <person name="Bessette D."/>
            <person name="Bloom T."/>
            <person name="Bloom T."/>
            <person name="Boguslavskiy L."/>
            <person name="Bonnet C."/>
            <person name="Boukhgalter B."/>
            <person name="Bourzgui I."/>
            <person name="Brown A."/>
            <person name="Cahill P."/>
            <person name="Channer S."/>
            <person name="Cheshatsang Y."/>
            <person name="Chuda L."/>
            <person name="Citroen M."/>
            <person name="Collymore A."/>
            <person name="Cooke P."/>
            <person name="Costello M."/>
            <person name="D'Aco K."/>
            <person name="Daza R."/>
            <person name="De Haan G."/>
            <person name="DeGray S."/>
            <person name="DeMaso C."/>
            <person name="Dhargay N."/>
            <person name="Dooley K."/>
            <person name="Dooley E."/>
            <person name="Doricent M."/>
            <person name="Dorje P."/>
            <person name="Dorjee K."/>
            <person name="Dupes A."/>
            <person name="Elong R."/>
            <person name="Falk J."/>
            <person name="Farina A."/>
            <person name="Faro S."/>
            <person name="Ferguson D."/>
            <person name="Fisher S."/>
            <person name="Foley C.D."/>
            <person name="Franke A."/>
            <person name="Friedrich D."/>
            <person name="Gadbois L."/>
            <person name="Gearin G."/>
            <person name="Gearin C.R."/>
            <person name="Giannoukos G."/>
            <person name="Goode T."/>
            <person name="Graham J."/>
            <person name="Grandbois E."/>
            <person name="Grewal S."/>
            <person name="Gyaltsen K."/>
            <person name="Hafez N."/>
            <person name="Hagos B."/>
            <person name="Hall J."/>
            <person name="Henson C."/>
            <person name="Hollinger A."/>
            <person name="Honan T."/>
            <person name="Huard M.D."/>
            <person name="Hughes L."/>
            <person name="Hurhula B."/>
            <person name="Husby M.E."/>
            <person name="Kamat A."/>
            <person name="Kanga B."/>
            <person name="Kashin S."/>
            <person name="Khazanovich D."/>
            <person name="Kisner P."/>
            <person name="Lance K."/>
            <person name="Lara M."/>
            <person name="Lee W."/>
            <person name="Lennon N."/>
            <person name="Letendre F."/>
            <person name="LeVine R."/>
            <person name="Lipovsky A."/>
            <person name="Liu X."/>
            <person name="Liu J."/>
            <person name="Liu S."/>
            <person name="Lokyitsang T."/>
            <person name="Lokyitsang Y."/>
            <person name="Lubonja R."/>
            <person name="Lui A."/>
            <person name="MacDonald P."/>
            <person name="Magnisalis V."/>
            <person name="Maru K."/>
            <person name="Matthews C."/>
            <person name="McCusker W."/>
            <person name="McDonough S."/>
            <person name="Mehta T."/>
            <person name="Meldrim J."/>
            <person name="Meneus L."/>
            <person name="Mihai O."/>
            <person name="Mihalev A."/>
            <person name="Mihova T."/>
            <person name="Mittelman R."/>
            <person name="Mlenga V."/>
            <person name="Montmayeur A."/>
            <person name="Mulrain L."/>
            <person name="Navidi A."/>
            <person name="Naylor J."/>
            <person name="Negash T."/>
            <person name="Nguyen T."/>
            <person name="Nguyen N."/>
            <person name="Nicol R."/>
            <person name="Norbu C."/>
            <person name="Norbu N."/>
            <person name="Novod N."/>
            <person name="O'Neill B."/>
            <person name="Osman S."/>
            <person name="Markiewicz E."/>
            <person name="Oyono O.L."/>
            <person name="Patti C."/>
            <person name="Phunkhang P."/>
            <person name="Pierre F."/>
            <person name="Priest M."/>
            <person name="Raghuraman S."/>
            <person name="Rege F."/>
            <person name="Reyes R."/>
            <person name="Rise C."/>
            <person name="Rogov P."/>
            <person name="Ross K."/>
            <person name="Ryan E."/>
            <person name="Settipalli S."/>
            <person name="Shea T."/>
            <person name="Sherpa N."/>
            <person name="Shi L."/>
            <person name="Shih D."/>
            <person name="Sparrow T."/>
            <person name="Spaulding J."/>
            <person name="Stalker J."/>
            <person name="Stange-Thomann N."/>
            <person name="Stavropoulos S."/>
            <person name="Stone C."/>
            <person name="Strader C."/>
            <person name="Tesfaye S."/>
            <person name="Thomson T."/>
            <person name="Thoulutsang Y."/>
            <person name="Thoulutsang D."/>
            <person name="Topham K."/>
            <person name="Topping I."/>
            <person name="Tsamla T."/>
            <person name="Vassiliev H."/>
            <person name="Vo A."/>
            <person name="Wangchuk T."/>
            <person name="Wangdi T."/>
            <person name="Weiand M."/>
            <person name="Wilkinson J."/>
            <person name="Wilson A."/>
            <person name="Yadav S."/>
            <person name="Young G."/>
            <person name="Yu Q."/>
            <person name="Zembek L."/>
            <person name="Zhong D."/>
            <person name="Zimmer A."/>
            <person name="Zwirko Z."/>
            <person name="Jaffe D.B."/>
            <person name="Alvarez P."/>
            <person name="Brockman W."/>
            <person name="Butler J."/>
            <person name="Chin C."/>
            <person name="Gnerre S."/>
            <person name="MacCallum I."/>
            <person name="Graves J.A."/>
            <person name="Ponting C.P."/>
            <person name="Breen M."/>
            <person name="Samollow P.B."/>
            <person name="Lander E.S."/>
            <person name="Lindblad-Toh K."/>
        </authorList>
    </citation>
    <scope>NUCLEOTIDE SEQUENCE [LARGE SCALE GENOMIC DNA]</scope>
</reference>
<proteinExistence type="predicted"/>
<dbReference type="PANTHER" id="PTHR15527:SF0">
    <property type="entry name" value="MITOCHONDRIAL IMPORT RECEPTOR SUBUNIT TOM6 HOMOLOG"/>
    <property type="match status" value="1"/>
</dbReference>
<sequence length="70" mass="7433">QSTMPPAGASSGGPEAPEGFGEWLWGAYHFATDRNDFQRNLIINLGLFAAGVWLARNVSGIDLMASQPGL</sequence>
<dbReference type="OMA" id="NDLMAPQ"/>
<dbReference type="PANTHER" id="PTHR15527">
    <property type="entry name" value="MITOCHONDRIAL IMPORT RECEPTOR SUBUNIT TOM6 HOMOLOG"/>
    <property type="match status" value="1"/>
</dbReference>
<reference evidence="1" key="2">
    <citation type="submission" date="2025-08" db="UniProtKB">
        <authorList>
            <consortium name="Ensembl"/>
        </authorList>
    </citation>
    <scope>IDENTIFICATION</scope>
</reference>
<dbReference type="GO" id="GO:0005742">
    <property type="term" value="C:mitochondrial outer membrane translocase complex"/>
    <property type="evidence" value="ECO:0007669"/>
    <property type="project" value="InterPro"/>
</dbReference>
<protein>
    <recommendedName>
        <fullName evidence="3">Translocase of outer mitochondrial membrane 6</fullName>
    </recommendedName>
</protein>
<dbReference type="InterPro" id="IPR029182">
    <property type="entry name" value="TOMM6"/>
</dbReference>
<dbReference type="Proteomes" id="UP000002280">
    <property type="component" value="Chromosome 8"/>
</dbReference>
<dbReference type="FunCoup" id="F6WXB5">
    <property type="interactions" value="213"/>
</dbReference>
<dbReference type="AlphaFoldDB" id="F6WXB5"/>
<dbReference type="InParanoid" id="F6WXB5"/>
<dbReference type="eggNOG" id="ENOG502S9AX">
    <property type="taxonomic scope" value="Eukaryota"/>
</dbReference>
<dbReference type="Bgee" id="ENSMODG00000024163">
    <property type="expression patterns" value="Expressed in liver and 4 other cell types or tissues"/>
</dbReference>
<evidence type="ECO:0000313" key="2">
    <source>
        <dbReference type="Proteomes" id="UP000002280"/>
    </source>
</evidence>